<reference evidence="1 2" key="1">
    <citation type="journal article" date="2017" name="Viruses">
        <title>Stumbling across the Same Phage: Comparative Genomics of Widespread Temperate Phages Infecting the Fish Pathogen Vibrio anguillarum.</title>
        <authorList>
            <person name="Kalatzis P.G."/>
            <person name="Rorbo N.I."/>
            <person name="Castillo D."/>
            <person name="Mauritzen J.J."/>
            <person name="Jorgensen J."/>
            <person name="Kokkari C."/>
            <person name="Zhang F."/>
            <person name="Katharios P."/>
            <person name="Middelboe M."/>
        </authorList>
    </citation>
    <scope>NUCLEOTIDE SEQUENCE [LARGE SCALE GENOMIC DNA]</scope>
</reference>
<dbReference type="EMBL" id="KX889068">
    <property type="protein sequence ID" value="APC46040.1"/>
    <property type="molecule type" value="Genomic_DNA"/>
</dbReference>
<proteinExistence type="predicted"/>
<evidence type="ECO:0000313" key="1">
    <source>
        <dbReference type="EMBL" id="APC46040.1"/>
    </source>
</evidence>
<sequence>MAYTKITADGLYPLNNDMNTSETTIYVGEIPAATTIAIGFNDPDGNWTPFPNSTLTSHTPLSISHGHDVMLIALAVDVSGEINISTKKEGLGSLEGLLNVIADNTQSPIKVDAPVDTPSVRVQGGWLEGYTKAQIDELLLLGNARFSAYTLDGVTVSKDPLNPTYLDGVTLFPSSSADFQLIYNNAGESWIKNVSSRTVEMVGDSMWQLAQGAGSTGEFVLWSERSSDDGETYFENDLSLRKKLIPNNSADSVSLPTAVGTWAPDECIRWAMYNKQSGDVILATPTDTVNGNPISGIAVYWRLEEI</sequence>
<name>A0A1J0GV34_9CAUD</name>
<evidence type="ECO:0000313" key="2">
    <source>
        <dbReference type="Proteomes" id="UP000225978"/>
    </source>
</evidence>
<protein>
    <submittedName>
        <fullName evidence="1">Uncharacterized protein</fullName>
    </submittedName>
</protein>
<dbReference type="Proteomes" id="UP000225978">
    <property type="component" value="Segment"/>
</dbReference>
<keyword evidence="2" id="KW-1185">Reference proteome</keyword>
<accession>A0A1J0GV34</accession>
<gene>
    <name evidence="1" type="ORF">vBVspPpVa5_0056</name>
</gene>
<organism evidence="1 2">
    <name type="scientific">Vibrio phage vB_VspP_pVa5</name>
    <dbReference type="NCBI Taxonomy" id="1913109"/>
    <lineage>
        <taxon>Viruses</taxon>
        <taxon>Duplodnaviria</taxon>
        <taxon>Heunggongvirae</taxon>
        <taxon>Uroviricota</taxon>
        <taxon>Caudoviricetes</taxon>
        <taxon>Schitoviridae</taxon>
        <taxon>Pontosvirinae</taxon>
        <taxon>Galateavirus</taxon>
        <taxon>Galateavirus PVA5</taxon>
    </lineage>
</organism>